<dbReference type="PROSITE" id="PS50109">
    <property type="entry name" value="HIS_KIN"/>
    <property type="match status" value="1"/>
</dbReference>
<dbReference type="PANTHER" id="PTHR42878:SF15">
    <property type="entry name" value="BACTERIOPHYTOCHROME"/>
    <property type="match status" value="1"/>
</dbReference>
<dbReference type="Pfam" id="PF02518">
    <property type="entry name" value="HATPase_c"/>
    <property type="match status" value="1"/>
</dbReference>
<dbReference type="InterPro" id="IPR004358">
    <property type="entry name" value="Sig_transdc_His_kin-like_C"/>
</dbReference>
<keyword evidence="5" id="KW-0418">Kinase</keyword>
<dbReference type="SUPFAM" id="SSF55874">
    <property type="entry name" value="ATPase domain of HSP90 chaperone/DNA topoisomerase II/histidine kinase"/>
    <property type="match status" value="1"/>
</dbReference>
<dbReference type="GO" id="GO:0030295">
    <property type="term" value="F:protein kinase activator activity"/>
    <property type="evidence" value="ECO:0007669"/>
    <property type="project" value="TreeGrafter"/>
</dbReference>
<name>A0A842IQW3_9FLAO</name>
<evidence type="ECO:0000256" key="5">
    <source>
        <dbReference type="ARBA" id="ARBA00022777"/>
    </source>
</evidence>
<evidence type="ECO:0000259" key="6">
    <source>
        <dbReference type="PROSITE" id="PS50109"/>
    </source>
</evidence>
<dbReference type="SMART" id="SM00387">
    <property type="entry name" value="HATPase_c"/>
    <property type="match status" value="1"/>
</dbReference>
<dbReference type="Gene3D" id="1.10.287.130">
    <property type="match status" value="1"/>
</dbReference>
<dbReference type="Proteomes" id="UP000533900">
    <property type="component" value="Unassembled WGS sequence"/>
</dbReference>
<evidence type="ECO:0000256" key="4">
    <source>
        <dbReference type="ARBA" id="ARBA00022679"/>
    </source>
</evidence>
<dbReference type="InterPro" id="IPR036097">
    <property type="entry name" value="HisK_dim/P_sf"/>
</dbReference>
<reference evidence="7" key="1">
    <citation type="submission" date="2020-08" db="EMBL/GenBank/DDBJ databases">
        <title>Winogradskyella ouciana sp. nov., isolated from the hadal seawater of the Mariana Trench.</title>
        <authorList>
            <person name="He X."/>
        </authorList>
    </citation>
    <scope>NUCLEOTIDE SEQUENCE [LARGE SCALE GENOMIC DNA]</scope>
    <source>
        <strain evidence="7">KCTC 52348</strain>
    </source>
</reference>
<dbReference type="Gene3D" id="3.30.565.10">
    <property type="entry name" value="Histidine kinase-like ATPase, C-terminal domain"/>
    <property type="match status" value="1"/>
</dbReference>
<dbReference type="AlphaFoldDB" id="A0A842IQW3"/>
<dbReference type="PANTHER" id="PTHR42878">
    <property type="entry name" value="TWO-COMPONENT HISTIDINE KINASE"/>
    <property type="match status" value="1"/>
</dbReference>
<dbReference type="EMBL" id="JACLCP010000001">
    <property type="protein sequence ID" value="MBC2844236.1"/>
    <property type="molecule type" value="Genomic_DNA"/>
</dbReference>
<dbReference type="InterPro" id="IPR003661">
    <property type="entry name" value="HisK_dim/P_dom"/>
</dbReference>
<evidence type="ECO:0000256" key="2">
    <source>
        <dbReference type="ARBA" id="ARBA00012438"/>
    </source>
</evidence>
<dbReference type="GO" id="GO:0007234">
    <property type="term" value="P:osmosensory signaling via phosphorelay pathway"/>
    <property type="evidence" value="ECO:0007669"/>
    <property type="project" value="TreeGrafter"/>
</dbReference>
<dbReference type="Pfam" id="PF00512">
    <property type="entry name" value="HisKA"/>
    <property type="match status" value="1"/>
</dbReference>
<dbReference type="SMART" id="SM00388">
    <property type="entry name" value="HisKA"/>
    <property type="match status" value="1"/>
</dbReference>
<accession>A0A842IQW3</accession>
<evidence type="ECO:0000313" key="7">
    <source>
        <dbReference type="EMBL" id="MBC2844236.1"/>
    </source>
</evidence>
<protein>
    <recommendedName>
        <fullName evidence="2">histidine kinase</fullName>
        <ecNumber evidence="2">2.7.13.3</ecNumber>
    </recommendedName>
</protein>
<keyword evidence="4" id="KW-0808">Transferase</keyword>
<dbReference type="SUPFAM" id="SSF47384">
    <property type="entry name" value="Homodimeric domain of signal transducing histidine kinase"/>
    <property type="match status" value="1"/>
</dbReference>
<comment type="catalytic activity">
    <reaction evidence="1">
        <text>ATP + protein L-histidine = ADP + protein N-phospho-L-histidine.</text>
        <dbReference type="EC" id="2.7.13.3"/>
    </reaction>
</comment>
<dbReference type="PRINTS" id="PR00344">
    <property type="entry name" value="BCTRLSENSOR"/>
</dbReference>
<keyword evidence="3" id="KW-0597">Phosphoprotein</keyword>
<dbReference type="GO" id="GO:0000156">
    <property type="term" value="F:phosphorelay response regulator activity"/>
    <property type="evidence" value="ECO:0007669"/>
    <property type="project" value="TreeGrafter"/>
</dbReference>
<comment type="caution">
    <text evidence="7">The sequence shown here is derived from an EMBL/GenBank/DDBJ whole genome shotgun (WGS) entry which is preliminary data.</text>
</comment>
<dbReference type="InterPro" id="IPR005467">
    <property type="entry name" value="His_kinase_dom"/>
</dbReference>
<dbReference type="EC" id="2.7.13.3" evidence="2"/>
<dbReference type="InterPro" id="IPR036890">
    <property type="entry name" value="HATPase_C_sf"/>
</dbReference>
<gene>
    <name evidence="7" type="ORF">H7F21_03960</name>
</gene>
<proteinExistence type="predicted"/>
<dbReference type="FunFam" id="3.30.565.10:FF:000006">
    <property type="entry name" value="Sensor histidine kinase WalK"/>
    <property type="match status" value="1"/>
</dbReference>
<dbReference type="CDD" id="cd00082">
    <property type="entry name" value="HisKA"/>
    <property type="match status" value="1"/>
</dbReference>
<organism evidence="7 8">
    <name type="scientific">Winogradskyella flava</name>
    <dbReference type="NCBI Taxonomy" id="1884876"/>
    <lineage>
        <taxon>Bacteria</taxon>
        <taxon>Pseudomonadati</taxon>
        <taxon>Bacteroidota</taxon>
        <taxon>Flavobacteriia</taxon>
        <taxon>Flavobacteriales</taxon>
        <taxon>Flavobacteriaceae</taxon>
        <taxon>Winogradskyella</taxon>
    </lineage>
</organism>
<dbReference type="InterPro" id="IPR050351">
    <property type="entry name" value="BphY/WalK/GraS-like"/>
</dbReference>
<sequence>MAIGKSSDYKESCDLFLKLLLKRKNLNASWILEKNENHLQSSYSIPLGDEVKKEQNASIATLLEDVKVSKLLTADDVLASIATIEIESGVVAIFNLDAQGYLFLYTKKDNISLKDITQLQPVINKFSTSLKACKAFSAQEKLLKSLEIQNQELSDYAHMVSHDLKSPLRSIDTLTAWLKDDYSDKLDASGNKNLGLIRNSVEKMDTLINGILAYSTIGKNRFEVYDVDLNNLVKDVLSLIRIPDHIYIITQDLPVIKGDKYRLQQLFQNLITNAIAYNDKDKGLVEIDVKDQNEFWQFSVKDNGIGIEETYFEKIFKTFQKLENNKASTGIGLSIVKKIVDLYGGTIWLTSELGKGTTFYFTLKKQSNGTA</sequence>
<feature type="domain" description="Histidine kinase" evidence="6">
    <location>
        <begin position="159"/>
        <end position="367"/>
    </location>
</feature>
<dbReference type="GO" id="GO:0000155">
    <property type="term" value="F:phosphorelay sensor kinase activity"/>
    <property type="evidence" value="ECO:0007669"/>
    <property type="project" value="InterPro"/>
</dbReference>
<evidence type="ECO:0000256" key="1">
    <source>
        <dbReference type="ARBA" id="ARBA00000085"/>
    </source>
</evidence>
<dbReference type="InterPro" id="IPR003594">
    <property type="entry name" value="HATPase_dom"/>
</dbReference>
<evidence type="ECO:0000256" key="3">
    <source>
        <dbReference type="ARBA" id="ARBA00022553"/>
    </source>
</evidence>
<evidence type="ECO:0000313" key="8">
    <source>
        <dbReference type="Proteomes" id="UP000533900"/>
    </source>
</evidence>
<keyword evidence="8" id="KW-1185">Reference proteome</keyword>